<protein>
    <submittedName>
        <fullName evidence="2">Uncharacterized protein</fullName>
    </submittedName>
</protein>
<proteinExistence type="predicted"/>
<gene>
    <name evidence="2" type="ORF">MSPICULIGERA_LOCUS14194</name>
</gene>
<dbReference type="EMBL" id="CATQJA010002641">
    <property type="protein sequence ID" value="CAJ0575892.1"/>
    <property type="molecule type" value="Genomic_DNA"/>
</dbReference>
<evidence type="ECO:0000256" key="1">
    <source>
        <dbReference type="SAM" id="MobiDB-lite"/>
    </source>
</evidence>
<comment type="caution">
    <text evidence="2">The sequence shown here is derived from an EMBL/GenBank/DDBJ whole genome shotgun (WGS) entry which is preliminary data.</text>
</comment>
<dbReference type="Proteomes" id="UP001177023">
    <property type="component" value="Unassembled WGS sequence"/>
</dbReference>
<feature type="region of interest" description="Disordered" evidence="1">
    <location>
        <begin position="1"/>
        <end position="23"/>
    </location>
</feature>
<sequence>MASPRKKKTKASEKAGDANDPKATENLQTWIALRVHKIPEFVCPGKQPAHLLKIHCQRALIAPEMRRRISTAYEVKRQLRKLKANNNVILGSVAPRAK</sequence>
<accession>A0AA36CXV6</accession>
<organism evidence="2 3">
    <name type="scientific">Mesorhabditis spiculigera</name>
    <dbReference type="NCBI Taxonomy" id="96644"/>
    <lineage>
        <taxon>Eukaryota</taxon>
        <taxon>Metazoa</taxon>
        <taxon>Ecdysozoa</taxon>
        <taxon>Nematoda</taxon>
        <taxon>Chromadorea</taxon>
        <taxon>Rhabditida</taxon>
        <taxon>Rhabditina</taxon>
        <taxon>Rhabditomorpha</taxon>
        <taxon>Rhabditoidea</taxon>
        <taxon>Rhabditidae</taxon>
        <taxon>Mesorhabditinae</taxon>
        <taxon>Mesorhabditis</taxon>
    </lineage>
</organism>
<dbReference type="AlphaFoldDB" id="A0AA36CXV6"/>
<evidence type="ECO:0000313" key="3">
    <source>
        <dbReference type="Proteomes" id="UP001177023"/>
    </source>
</evidence>
<keyword evidence="3" id="KW-1185">Reference proteome</keyword>
<feature type="compositionally biased region" description="Basic and acidic residues" evidence="1">
    <location>
        <begin position="10"/>
        <end position="23"/>
    </location>
</feature>
<reference evidence="2" key="1">
    <citation type="submission" date="2023-06" db="EMBL/GenBank/DDBJ databases">
        <authorList>
            <person name="Delattre M."/>
        </authorList>
    </citation>
    <scope>NUCLEOTIDE SEQUENCE</scope>
    <source>
        <strain evidence="2">AF72</strain>
    </source>
</reference>
<evidence type="ECO:0000313" key="2">
    <source>
        <dbReference type="EMBL" id="CAJ0575892.1"/>
    </source>
</evidence>
<name>A0AA36CXV6_9BILA</name>
<feature type="non-terminal residue" evidence="2">
    <location>
        <position position="1"/>
    </location>
</feature>